<evidence type="ECO:0000313" key="1">
    <source>
        <dbReference type="EMBL" id="GAG31148.1"/>
    </source>
</evidence>
<feature type="non-terminal residue" evidence="1">
    <location>
        <position position="1"/>
    </location>
</feature>
<organism evidence="1">
    <name type="scientific">marine sediment metagenome</name>
    <dbReference type="NCBI Taxonomy" id="412755"/>
    <lineage>
        <taxon>unclassified sequences</taxon>
        <taxon>metagenomes</taxon>
        <taxon>ecological metagenomes</taxon>
    </lineage>
</organism>
<gene>
    <name evidence="1" type="ORF">S01H1_66501</name>
</gene>
<feature type="non-terminal residue" evidence="1">
    <location>
        <position position="250"/>
    </location>
</feature>
<reference evidence="1" key="1">
    <citation type="journal article" date="2014" name="Front. Microbiol.">
        <title>High frequency of phylogenetically diverse reductive dehalogenase-homologous genes in deep subseafloor sedimentary metagenomes.</title>
        <authorList>
            <person name="Kawai M."/>
            <person name="Futagami T."/>
            <person name="Toyoda A."/>
            <person name="Takaki Y."/>
            <person name="Nishi S."/>
            <person name="Hori S."/>
            <person name="Arai W."/>
            <person name="Tsubouchi T."/>
            <person name="Morono Y."/>
            <person name="Uchiyama I."/>
            <person name="Ito T."/>
            <person name="Fujiyama A."/>
            <person name="Inagaki F."/>
            <person name="Takami H."/>
        </authorList>
    </citation>
    <scope>NUCLEOTIDE SEQUENCE</scope>
    <source>
        <strain evidence="1">Expedition CK06-06</strain>
    </source>
</reference>
<name>X0X3B9_9ZZZZ</name>
<dbReference type="AlphaFoldDB" id="X0X3B9"/>
<protein>
    <submittedName>
        <fullName evidence="1">Uncharacterized protein</fullName>
    </submittedName>
</protein>
<sequence>CGHIFTTLPDGTAENHGFVHPSYMMSAVSLPGMTVNVLRLFNREAPPHMFWHRKDCYDLLKFWCDGTGAPHAVQGMDWPYFAYPGHCFSHAVANLYMDDPDAALLERRALETLERSADAHGGRIVPKEQADHCHGQQDPALMRERMIASAAHAYLAHRLTGEGAAPPDPEEFEKRCCGVRLYSHGGALVHRHERGLTSFSWRNRTMVLPATRQGARLIGPGHNAMLAEIQVKDRAANTVPVALKIREADD</sequence>
<proteinExistence type="predicted"/>
<accession>X0X3B9</accession>
<dbReference type="EMBL" id="BARS01043977">
    <property type="protein sequence ID" value="GAG31148.1"/>
    <property type="molecule type" value="Genomic_DNA"/>
</dbReference>
<comment type="caution">
    <text evidence="1">The sequence shown here is derived from an EMBL/GenBank/DDBJ whole genome shotgun (WGS) entry which is preliminary data.</text>
</comment>